<proteinExistence type="predicted"/>
<reference evidence="2" key="1">
    <citation type="submission" date="2009-02" db="EMBL/GenBank/DDBJ databases">
        <title>Annotation of Streptomyces viridochromogenes strain DSM 40736.</title>
        <authorList>
            <consortium name="The Broad Institute Genome Sequencing Platform"/>
            <consortium name="Broad Institute Microbial Sequencing Center"/>
            <person name="Fischbach M."/>
            <person name="Godfrey P."/>
            <person name="Ward D."/>
            <person name="Young S."/>
            <person name="Zeng Q."/>
            <person name="Koehrsen M."/>
            <person name="Alvarado L."/>
            <person name="Berlin A.M."/>
            <person name="Bochicchio J."/>
            <person name="Borenstein D."/>
            <person name="Chapman S.B."/>
            <person name="Chen Z."/>
            <person name="Engels R."/>
            <person name="Freedman E."/>
            <person name="Gellesch M."/>
            <person name="Goldberg J."/>
            <person name="Griggs A."/>
            <person name="Gujja S."/>
            <person name="Heilman E.R."/>
            <person name="Heiman D.I."/>
            <person name="Hepburn T.A."/>
            <person name="Howarth C."/>
            <person name="Jen D."/>
            <person name="Larson L."/>
            <person name="Lewis B."/>
            <person name="Mehta T."/>
            <person name="Park D."/>
            <person name="Pearson M."/>
            <person name="Richards J."/>
            <person name="Roberts A."/>
            <person name="Saif S."/>
            <person name="Shea T.D."/>
            <person name="Shenoy N."/>
            <person name="Sisk P."/>
            <person name="Stolte C."/>
            <person name="Sykes S.N."/>
            <person name="Thomson T."/>
            <person name="Walk T."/>
            <person name="White J."/>
            <person name="Yandava C."/>
            <person name="Straight P."/>
            <person name="Clardy J."/>
            <person name="Hung D."/>
            <person name="Kolter R."/>
            <person name="Mekalanos J."/>
            <person name="Walker S."/>
            <person name="Walsh C.T."/>
            <person name="Wieland-Brown L.C."/>
            <person name="Haas B."/>
            <person name="Nusbaum C."/>
            <person name="Birren B."/>
        </authorList>
    </citation>
    <scope>NUCLEOTIDE SEQUENCE [LARGE SCALE GENOMIC DNA]</scope>
    <source>
        <strain evidence="2">DSM 40736 / JCM 4977 / BCRC 1201 / Tue 494</strain>
    </source>
</reference>
<protein>
    <submittedName>
        <fullName evidence="1">Predicted protein</fullName>
    </submittedName>
</protein>
<gene>
    <name evidence="1" type="ORF">SSQG_06014</name>
</gene>
<name>D9X0B2_STRVT</name>
<dbReference type="EMBL" id="GG657757">
    <property type="protein sequence ID" value="EFL35496.1"/>
    <property type="molecule type" value="Genomic_DNA"/>
</dbReference>
<evidence type="ECO:0000313" key="1">
    <source>
        <dbReference type="EMBL" id="EFL35496.1"/>
    </source>
</evidence>
<sequence>MGSEYAVSPHQRRRALRHVQAHPGLTAHELTELLAAYDRSLFSGVLRSLRECCQVKVDDAGRIWPA</sequence>
<dbReference type="HOGENOM" id="CLU_2829608_0_0_11"/>
<evidence type="ECO:0000313" key="2">
    <source>
        <dbReference type="Proteomes" id="UP000004184"/>
    </source>
</evidence>
<keyword evidence="2" id="KW-1185">Reference proteome</keyword>
<dbReference type="Proteomes" id="UP000004184">
    <property type="component" value="Unassembled WGS sequence"/>
</dbReference>
<dbReference type="STRING" id="591159.SSQG_06014"/>
<accession>D9X0B2</accession>
<dbReference type="RefSeq" id="WP_003993624.1">
    <property type="nucleotide sequence ID" value="NZ_GG657757.1"/>
</dbReference>
<organism evidence="1 2">
    <name type="scientific">Streptomyces viridochromogenes (strain DSM 40736 / JCM 4977 / BCRC 1201 / Tue 494)</name>
    <dbReference type="NCBI Taxonomy" id="591159"/>
    <lineage>
        <taxon>Bacteria</taxon>
        <taxon>Bacillati</taxon>
        <taxon>Actinomycetota</taxon>
        <taxon>Actinomycetes</taxon>
        <taxon>Kitasatosporales</taxon>
        <taxon>Streptomycetaceae</taxon>
        <taxon>Streptomyces</taxon>
    </lineage>
</organism>
<dbReference type="AlphaFoldDB" id="D9X0B2"/>
<dbReference type="OrthoDB" id="9807255at2"/>